<evidence type="ECO:0000313" key="1">
    <source>
        <dbReference type="EMBL" id="WVZ08381.1"/>
    </source>
</evidence>
<proteinExistence type="predicted"/>
<evidence type="ECO:0000313" key="2">
    <source>
        <dbReference type="Proteomes" id="UP001374535"/>
    </source>
</evidence>
<reference evidence="1 2" key="1">
    <citation type="journal article" date="2023" name="Life. Sci Alliance">
        <title>Evolutionary insights into 3D genome organization and epigenetic landscape of Vigna mungo.</title>
        <authorList>
            <person name="Junaid A."/>
            <person name="Singh B."/>
            <person name="Bhatia S."/>
        </authorList>
    </citation>
    <scope>NUCLEOTIDE SEQUENCE [LARGE SCALE GENOMIC DNA]</scope>
    <source>
        <strain evidence="1">Urdbean</strain>
    </source>
</reference>
<protein>
    <submittedName>
        <fullName evidence="1">Uncharacterized protein</fullName>
    </submittedName>
</protein>
<accession>A0AAQ3NEP5</accession>
<dbReference type="CDD" id="cd09272">
    <property type="entry name" value="RNase_HI_RT_Ty1"/>
    <property type="match status" value="1"/>
</dbReference>
<dbReference type="PANTHER" id="PTHR11439">
    <property type="entry name" value="GAG-POL-RELATED RETROTRANSPOSON"/>
    <property type="match status" value="1"/>
</dbReference>
<gene>
    <name evidence="1" type="ORF">V8G54_021727</name>
</gene>
<sequence length="202" mass="23284">MACSSRNENMSRTCLFRLVWLTPNLPQHHFMHQFLLPVPVAPHYLHLLNTVNLWETHWSAPKRLLRYLAGTSTHGIHISASSPLVFPAYSDANWAGDTDDYVSTTGYILYHGRLHDHPPNLSTRHLLTLLLKCYGLGANPVSHSRMKHIALAYHFAREQVQKEDQHADLLTKPLPRIKFDYLMSKLHLFYRSSNLRGNVIDK</sequence>
<keyword evidence="2" id="KW-1185">Reference proteome</keyword>
<organism evidence="1 2">
    <name type="scientific">Vigna mungo</name>
    <name type="common">Black gram</name>
    <name type="synonym">Phaseolus mungo</name>
    <dbReference type="NCBI Taxonomy" id="3915"/>
    <lineage>
        <taxon>Eukaryota</taxon>
        <taxon>Viridiplantae</taxon>
        <taxon>Streptophyta</taxon>
        <taxon>Embryophyta</taxon>
        <taxon>Tracheophyta</taxon>
        <taxon>Spermatophyta</taxon>
        <taxon>Magnoliopsida</taxon>
        <taxon>eudicotyledons</taxon>
        <taxon>Gunneridae</taxon>
        <taxon>Pentapetalae</taxon>
        <taxon>rosids</taxon>
        <taxon>fabids</taxon>
        <taxon>Fabales</taxon>
        <taxon>Fabaceae</taxon>
        <taxon>Papilionoideae</taxon>
        <taxon>50 kb inversion clade</taxon>
        <taxon>NPAAA clade</taxon>
        <taxon>indigoferoid/millettioid clade</taxon>
        <taxon>Phaseoleae</taxon>
        <taxon>Vigna</taxon>
    </lineage>
</organism>
<dbReference type="AlphaFoldDB" id="A0AAQ3NEP5"/>
<dbReference type="Proteomes" id="UP001374535">
    <property type="component" value="Chromosome 6"/>
</dbReference>
<dbReference type="PANTHER" id="PTHR11439:SF463">
    <property type="entry name" value="REVERSE TRANSCRIPTASE TY1_COPIA-TYPE DOMAIN-CONTAINING PROTEIN"/>
    <property type="match status" value="1"/>
</dbReference>
<name>A0AAQ3NEP5_VIGMU</name>
<dbReference type="EMBL" id="CP144695">
    <property type="protein sequence ID" value="WVZ08381.1"/>
    <property type="molecule type" value="Genomic_DNA"/>
</dbReference>